<protein>
    <submittedName>
        <fullName evidence="2">Uncharacterized protein</fullName>
    </submittedName>
</protein>
<keyword evidence="3" id="KW-1185">Reference proteome</keyword>
<accession>A0AAV7T6Y7</accession>
<feature type="compositionally biased region" description="Basic and acidic residues" evidence="1">
    <location>
        <begin position="66"/>
        <end position="80"/>
    </location>
</feature>
<proteinExistence type="predicted"/>
<dbReference type="EMBL" id="JANPWB010000007">
    <property type="protein sequence ID" value="KAJ1171683.1"/>
    <property type="molecule type" value="Genomic_DNA"/>
</dbReference>
<evidence type="ECO:0000313" key="2">
    <source>
        <dbReference type="EMBL" id="KAJ1171683.1"/>
    </source>
</evidence>
<dbReference type="Proteomes" id="UP001066276">
    <property type="component" value="Chromosome 4_1"/>
</dbReference>
<gene>
    <name evidence="2" type="ORF">NDU88_003541</name>
</gene>
<dbReference type="AlphaFoldDB" id="A0AAV7T6Y7"/>
<name>A0AAV7T6Y7_PLEWA</name>
<reference evidence="2" key="1">
    <citation type="journal article" date="2022" name="bioRxiv">
        <title>Sequencing and chromosome-scale assembly of the giantPleurodeles waltlgenome.</title>
        <authorList>
            <person name="Brown T."/>
            <person name="Elewa A."/>
            <person name="Iarovenko S."/>
            <person name="Subramanian E."/>
            <person name="Araus A.J."/>
            <person name="Petzold A."/>
            <person name="Susuki M."/>
            <person name="Suzuki K.-i.T."/>
            <person name="Hayashi T."/>
            <person name="Toyoda A."/>
            <person name="Oliveira C."/>
            <person name="Osipova E."/>
            <person name="Leigh N.D."/>
            <person name="Simon A."/>
            <person name="Yun M.H."/>
        </authorList>
    </citation>
    <scope>NUCLEOTIDE SEQUENCE</scope>
    <source>
        <strain evidence="2">20211129_DDA</strain>
        <tissue evidence="2">Liver</tissue>
    </source>
</reference>
<evidence type="ECO:0000313" key="3">
    <source>
        <dbReference type="Proteomes" id="UP001066276"/>
    </source>
</evidence>
<comment type="caution">
    <text evidence="2">The sequence shown here is derived from an EMBL/GenBank/DDBJ whole genome shotgun (WGS) entry which is preliminary data.</text>
</comment>
<feature type="region of interest" description="Disordered" evidence="1">
    <location>
        <begin position="60"/>
        <end position="80"/>
    </location>
</feature>
<sequence length="92" mass="10416">MSDSTLMKELADIKLSIGTVNTTIVSTTMEMQSLTAPIETFKFDDPEDLVNFLDTLAGNEMEMTDPEGRDRERASEKLDALQAKDWEERLGW</sequence>
<organism evidence="2 3">
    <name type="scientific">Pleurodeles waltl</name>
    <name type="common">Iberian ribbed newt</name>
    <dbReference type="NCBI Taxonomy" id="8319"/>
    <lineage>
        <taxon>Eukaryota</taxon>
        <taxon>Metazoa</taxon>
        <taxon>Chordata</taxon>
        <taxon>Craniata</taxon>
        <taxon>Vertebrata</taxon>
        <taxon>Euteleostomi</taxon>
        <taxon>Amphibia</taxon>
        <taxon>Batrachia</taxon>
        <taxon>Caudata</taxon>
        <taxon>Salamandroidea</taxon>
        <taxon>Salamandridae</taxon>
        <taxon>Pleurodelinae</taxon>
        <taxon>Pleurodeles</taxon>
    </lineage>
</organism>
<evidence type="ECO:0000256" key="1">
    <source>
        <dbReference type="SAM" id="MobiDB-lite"/>
    </source>
</evidence>